<keyword evidence="2" id="KW-1185">Reference proteome</keyword>
<dbReference type="STRING" id="667129.HMPREF0758_2026"/>
<name>D4E1H6_SEROD</name>
<evidence type="ECO:0000313" key="2">
    <source>
        <dbReference type="Proteomes" id="UP000005723"/>
    </source>
</evidence>
<gene>
    <name evidence="1" type="ORF">HMPREF0758_2026</name>
</gene>
<proteinExistence type="predicted"/>
<reference evidence="1 2" key="1">
    <citation type="submission" date="2010-01" db="EMBL/GenBank/DDBJ databases">
        <authorList>
            <person name="Muzny D."/>
            <person name="Qin X."/>
            <person name="Deng J."/>
            <person name="Jiang H."/>
            <person name="Liu Y."/>
            <person name="Qu J."/>
            <person name="Song X.-Z."/>
            <person name="Zhang L."/>
            <person name="Thornton R."/>
            <person name="Coyle M."/>
            <person name="Francisco L."/>
            <person name="Jackson L."/>
            <person name="Javaid M."/>
            <person name="Korchina V."/>
            <person name="Kovar C."/>
            <person name="Mata R."/>
            <person name="Mathew T."/>
            <person name="Ngo R."/>
            <person name="Nguyen L."/>
            <person name="Nguyen N."/>
            <person name="Okwuonu G."/>
            <person name="Ongeri F."/>
            <person name="Pham C."/>
            <person name="Simmons D."/>
            <person name="Wilczek-Boney K."/>
            <person name="Hale W."/>
            <person name="Jakkamsetti A."/>
            <person name="Pham P."/>
            <person name="Ruth R."/>
            <person name="San Lucas F."/>
            <person name="Warren J."/>
            <person name="Zhang J."/>
            <person name="Zhao Z."/>
            <person name="Zhou C."/>
            <person name="Zhu D."/>
            <person name="Lee S."/>
            <person name="Bess C."/>
            <person name="Blankenburg K."/>
            <person name="Forbes L."/>
            <person name="Fu Q."/>
            <person name="Gubbala S."/>
            <person name="Hirani K."/>
            <person name="Jayaseelan J.C."/>
            <person name="Lara F."/>
            <person name="Munidasa M."/>
            <person name="Palculict T."/>
            <person name="Patil S."/>
            <person name="Pu L.-L."/>
            <person name="Saada N."/>
            <person name="Tang L."/>
            <person name="Weissenberger G."/>
            <person name="Zhu Y."/>
            <person name="Hemphill L."/>
            <person name="Shang Y."/>
            <person name="Youmans B."/>
            <person name="Ayvaz T."/>
            <person name="Ross M."/>
            <person name="Santibanez J."/>
            <person name="Aqrawi P."/>
            <person name="Gross S."/>
            <person name="Joshi V."/>
            <person name="Fowler G."/>
            <person name="Nazareth L."/>
            <person name="Reid J."/>
            <person name="Worley K."/>
            <person name="Petrosino J."/>
            <person name="Highlander S."/>
            <person name="Gibbs R."/>
        </authorList>
    </citation>
    <scope>NUCLEOTIDE SEQUENCE [LARGE SCALE GENOMIC DNA]</scope>
    <source>
        <strain evidence="1 2">DSM 4582</strain>
    </source>
</reference>
<sequence>MPPKAECAEYAKNADYAESDNYADHFLPGDKIKRLSKIVMRQVSLDVNRLGSVAKG</sequence>
<protein>
    <submittedName>
        <fullName evidence="1">Uncharacterized protein</fullName>
    </submittedName>
</protein>
<dbReference type="AlphaFoldDB" id="D4E1H6"/>
<dbReference type="Proteomes" id="UP000005723">
    <property type="component" value="Unassembled WGS sequence"/>
</dbReference>
<dbReference type="EMBL" id="ADBY01000033">
    <property type="protein sequence ID" value="EFE96310.1"/>
    <property type="molecule type" value="Genomic_DNA"/>
</dbReference>
<accession>D4E1H6</accession>
<comment type="caution">
    <text evidence="1">The sequence shown here is derived from an EMBL/GenBank/DDBJ whole genome shotgun (WGS) entry which is preliminary data.</text>
</comment>
<organism evidence="1 2">
    <name type="scientific">Serratia odorifera DSM 4582</name>
    <dbReference type="NCBI Taxonomy" id="667129"/>
    <lineage>
        <taxon>Bacteria</taxon>
        <taxon>Pseudomonadati</taxon>
        <taxon>Pseudomonadota</taxon>
        <taxon>Gammaproteobacteria</taxon>
        <taxon>Enterobacterales</taxon>
        <taxon>Yersiniaceae</taxon>
        <taxon>Serratia</taxon>
    </lineage>
</organism>
<evidence type="ECO:0000313" key="1">
    <source>
        <dbReference type="EMBL" id="EFE96310.1"/>
    </source>
</evidence>
<dbReference type="HOGENOM" id="CLU_3011798_0_0_6"/>